<dbReference type="Pfam" id="PF00234">
    <property type="entry name" value="Tryp_alpha_amyl"/>
    <property type="match status" value="1"/>
</dbReference>
<keyword evidence="3" id="KW-0446">Lipid-binding</keyword>
<dbReference type="SUPFAM" id="SSF47699">
    <property type="entry name" value="Bifunctional inhibitor/lipid-transfer protein/seed storage 2S albumin"/>
    <property type="match status" value="1"/>
</dbReference>
<dbReference type="InterPro" id="IPR016140">
    <property type="entry name" value="Bifunc_inhib/LTP/seed_store"/>
</dbReference>
<feature type="chain" id="PRO_5037364675" description="Bifunctional inhibitor/plant lipid transfer protein/seed storage helical domain-containing protein" evidence="4">
    <location>
        <begin position="27"/>
        <end position="91"/>
    </location>
</feature>
<comment type="caution">
    <text evidence="6">The sequence shown here is derived from an EMBL/GenBank/DDBJ whole genome shotgun (WGS) entry which is preliminary data.</text>
</comment>
<dbReference type="EMBL" id="CM027684">
    <property type="protein sequence ID" value="KAG0529636.1"/>
    <property type="molecule type" value="Genomic_DNA"/>
</dbReference>
<feature type="signal peptide" evidence="4">
    <location>
        <begin position="1"/>
        <end position="26"/>
    </location>
</feature>
<feature type="domain" description="Bifunctional inhibitor/plant lipid transfer protein/seed storage helical" evidence="5">
    <location>
        <begin position="33"/>
        <end position="91"/>
    </location>
</feature>
<dbReference type="Gramene" id="OQU75598">
    <property type="protein sequence ID" value="OQU75598"/>
    <property type="gene ID" value="SORBI_3K017300"/>
</dbReference>
<reference evidence="6" key="2">
    <citation type="submission" date="2020-10" db="EMBL/GenBank/DDBJ databases">
        <authorList>
            <person name="Cooper E.A."/>
            <person name="Brenton Z.W."/>
            <person name="Flinn B.S."/>
            <person name="Jenkins J."/>
            <person name="Shu S."/>
            <person name="Flowers D."/>
            <person name="Luo F."/>
            <person name="Wang Y."/>
            <person name="Xia P."/>
            <person name="Barry K."/>
            <person name="Daum C."/>
            <person name="Lipzen A."/>
            <person name="Yoshinaga Y."/>
            <person name="Schmutz J."/>
            <person name="Saski C."/>
            <person name="Vermerris W."/>
            <person name="Kresovich S."/>
        </authorList>
    </citation>
    <scope>NUCLEOTIDE SEQUENCE</scope>
</reference>
<organism evidence="6 7">
    <name type="scientific">Sorghum bicolor</name>
    <name type="common">Sorghum</name>
    <name type="synonym">Sorghum vulgare</name>
    <dbReference type="NCBI Taxonomy" id="4558"/>
    <lineage>
        <taxon>Eukaryota</taxon>
        <taxon>Viridiplantae</taxon>
        <taxon>Streptophyta</taxon>
        <taxon>Embryophyta</taxon>
        <taxon>Tracheophyta</taxon>
        <taxon>Spermatophyta</taxon>
        <taxon>Magnoliopsida</taxon>
        <taxon>Liliopsida</taxon>
        <taxon>Poales</taxon>
        <taxon>Poaceae</taxon>
        <taxon>PACMAD clade</taxon>
        <taxon>Panicoideae</taxon>
        <taxon>Andropogonodae</taxon>
        <taxon>Andropogoneae</taxon>
        <taxon>Sorghinae</taxon>
        <taxon>Sorghum</taxon>
    </lineage>
</organism>
<evidence type="ECO:0000256" key="1">
    <source>
        <dbReference type="ARBA" id="ARBA00009707"/>
    </source>
</evidence>
<dbReference type="Proteomes" id="UP000807115">
    <property type="component" value="Chromosome 5"/>
</dbReference>
<keyword evidence="2" id="KW-0813">Transport</keyword>
<protein>
    <recommendedName>
        <fullName evidence="5">Bifunctional inhibitor/plant lipid transfer protein/seed storage helical domain-containing protein</fullName>
    </recommendedName>
</protein>
<dbReference type="GO" id="GO:0008289">
    <property type="term" value="F:lipid binding"/>
    <property type="evidence" value="ECO:0007669"/>
    <property type="project" value="UniProtKB-KW"/>
</dbReference>
<dbReference type="InterPro" id="IPR036312">
    <property type="entry name" value="Bifun_inhib/LTP/seed_sf"/>
</dbReference>
<evidence type="ECO:0000313" key="6">
    <source>
        <dbReference type="EMBL" id="KAG0529636.1"/>
    </source>
</evidence>
<name>A0A921QXD0_SORBI</name>
<reference evidence="6" key="1">
    <citation type="journal article" date="2019" name="BMC Genomics">
        <title>A new reference genome for Sorghum bicolor reveals high levels of sequence similarity between sweet and grain genotypes: implications for the genetics of sugar metabolism.</title>
        <authorList>
            <person name="Cooper E.A."/>
            <person name="Brenton Z.W."/>
            <person name="Flinn B.S."/>
            <person name="Jenkins J."/>
            <person name="Shu S."/>
            <person name="Flowers D."/>
            <person name="Luo F."/>
            <person name="Wang Y."/>
            <person name="Xia P."/>
            <person name="Barry K."/>
            <person name="Daum C."/>
            <person name="Lipzen A."/>
            <person name="Yoshinaga Y."/>
            <person name="Schmutz J."/>
            <person name="Saski C."/>
            <person name="Vermerris W."/>
            <person name="Kresovich S."/>
        </authorList>
    </citation>
    <scope>NUCLEOTIDE SEQUENCE</scope>
</reference>
<dbReference type="GO" id="GO:0006869">
    <property type="term" value="P:lipid transport"/>
    <property type="evidence" value="ECO:0007669"/>
    <property type="project" value="InterPro"/>
</dbReference>
<dbReference type="PANTHER" id="PTHR33214:SF50">
    <property type="entry name" value="LIPID-TRANSFER PROTEIN 2G, PUTATIVE, EXPRESSED-RELATED"/>
    <property type="match status" value="1"/>
</dbReference>
<dbReference type="PANTHER" id="PTHR33214">
    <property type="entry name" value="BIFUNCTIONAL INHIBITOR/LIPID-TRANSFER PROTEIN/SEED STORAGE 2S ALBUMIN SUPERFAMILY PROTEIN"/>
    <property type="match status" value="1"/>
</dbReference>
<dbReference type="Gene3D" id="1.10.110.10">
    <property type="entry name" value="Plant lipid-transfer and hydrophobic proteins"/>
    <property type="match status" value="1"/>
</dbReference>
<evidence type="ECO:0000256" key="3">
    <source>
        <dbReference type="ARBA" id="ARBA00023121"/>
    </source>
</evidence>
<keyword evidence="4" id="KW-0732">Signal</keyword>
<dbReference type="Gramene" id="OQU83334">
    <property type="protein sequence ID" value="OQU83334"/>
    <property type="gene ID" value="SORBI_3005G110080"/>
</dbReference>
<evidence type="ECO:0000259" key="5">
    <source>
        <dbReference type="Pfam" id="PF00234"/>
    </source>
</evidence>
<comment type="similarity">
    <text evidence="1">Belongs to the plant LTP family. B11E subfamily.</text>
</comment>
<dbReference type="AlphaFoldDB" id="A0A921QXD0"/>
<gene>
    <name evidence="6" type="ORF">BDA96_05G115100</name>
</gene>
<evidence type="ECO:0000256" key="2">
    <source>
        <dbReference type="ARBA" id="ARBA00022448"/>
    </source>
</evidence>
<evidence type="ECO:0000256" key="4">
    <source>
        <dbReference type="SAM" id="SignalP"/>
    </source>
</evidence>
<evidence type="ECO:0000313" key="7">
    <source>
        <dbReference type="Proteomes" id="UP000807115"/>
    </source>
</evidence>
<dbReference type="InterPro" id="IPR033872">
    <property type="entry name" value="nsLTP2"/>
</dbReference>
<accession>A0A921QXD0</accession>
<sequence>MVKAVGVVVALALAMVVAMSVGGVSANCNIALLAVCKTAVIGGLKPTVTCCSILRAQEACMCKYQKDPKYGMYINPARKMITSCGMAIPNC</sequence>
<proteinExistence type="inferred from homology"/>